<keyword evidence="14" id="KW-1185">Reference proteome</keyword>
<reference evidence="13" key="3">
    <citation type="submission" date="2015-06" db="UniProtKB">
        <authorList>
            <consortium name="EnsemblMetazoa"/>
        </authorList>
    </citation>
    <scope>IDENTIFICATION</scope>
</reference>
<dbReference type="OMA" id="FARISFK"/>
<evidence type="ECO:0000313" key="13">
    <source>
        <dbReference type="EnsemblMetazoa" id="CapteP189001"/>
    </source>
</evidence>
<dbReference type="Pfam" id="PF24660">
    <property type="entry name" value="PGAP1_3rd"/>
    <property type="match status" value="1"/>
</dbReference>
<evidence type="ECO:0000256" key="10">
    <source>
        <dbReference type="RuleBase" id="RU365011"/>
    </source>
</evidence>
<evidence type="ECO:0000256" key="1">
    <source>
        <dbReference type="ARBA" id="ARBA00004477"/>
    </source>
</evidence>
<dbReference type="PANTHER" id="PTHR15495:SF7">
    <property type="entry name" value="GPI INOSITOL-DEACYLASE"/>
    <property type="match status" value="1"/>
</dbReference>
<keyword evidence="6 10" id="KW-0256">Endoplasmic reticulum</keyword>
<dbReference type="FunCoup" id="R7UUR2">
    <property type="interactions" value="1103"/>
</dbReference>
<evidence type="ECO:0000256" key="7">
    <source>
        <dbReference type="ARBA" id="ARBA00022927"/>
    </source>
</evidence>
<proteinExistence type="inferred from homology"/>
<evidence type="ECO:0000256" key="2">
    <source>
        <dbReference type="ARBA" id="ARBA00006931"/>
    </source>
</evidence>
<keyword evidence="5 10" id="KW-0378">Hydrolase</keyword>
<gene>
    <name evidence="12" type="ORF">CAPTEDRAFT_189001</name>
</gene>
<comment type="function">
    <text evidence="10">Involved in inositol deacylation of GPI-anchored proteins which plays important roles in the quality control and ER-associated degradation of GPI-anchored proteins.</text>
</comment>
<evidence type="ECO:0000259" key="11">
    <source>
        <dbReference type="Pfam" id="PF07819"/>
    </source>
</evidence>
<dbReference type="EMBL" id="KB300141">
    <property type="protein sequence ID" value="ELU07106.1"/>
    <property type="molecule type" value="Genomic_DNA"/>
</dbReference>
<name>R7UUR2_CAPTE</name>
<comment type="similarity">
    <text evidence="2 10">Belongs to the GPI inositol-deacylase family.</text>
</comment>
<evidence type="ECO:0000256" key="6">
    <source>
        <dbReference type="ARBA" id="ARBA00022824"/>
    </source>
</evidence>
<dbReference type="PANTHER" id="PTHR15495">
    <property type="entry name" value="NEGATIVE REGULATOR OF VESICLE FORMATION-RELATED"/>
    <property type="match status" value="1"/>
</dbReference>
<dbReference type="SUPFAM" id="SSF53474">
    <property type="entry name" value="alpha/beta-Hydrolases"/>
    <property type="match status" value="1"/>
</dbReference>
<dbReference type="GO" id="GO:0015031">
    <property type="term" value="P:protein transport"/>
    <property type="evidence" value="ECO:0007669"/>
    <property type="project" value="UniProtKB-KW"/>
</dbReference>
<dbReference type="EC" id="3.1.-.-" evidence="10"/>
<dbReference type="EMBL" id="AMQN01007169">
    <property type="status" value="NOT_ANNOTATED_CDS"/>
    <property type="molecule type" value="Genomic_DNA"/>
</dbReference>
<feature type="domain" description="GPI inositol-deacylase PGAP1-like alpha/beta" evidence="11">
    <location>
        <begin position="117"/>
        <end position="336"/>
    </location>
</feature>
<evidence type="ECO:0000256" key="4">
    <source>
        <dbReference type="ARBA" id="ARBA00022692"/>
    </source>
</evidence>
<dbReference type="Proteomes" id="UP000014760">
    <property type="component" value="Unassembled WGS sequence"/>
</dbReference>
<dbReference type="GO" id="GO:0005789">
    <property type="term" value="C:endoplasmic reticulum membrane"/>
    <property type="evidence" value="ECO:0007669"/>
    <property type="project" value="UniProtKB-SubCell"/>
</dbReference>
<evidence type="ECO:0000256" key="5">
    <source>
        <dbReference type="ARBA" id="ARBA00022801"/>
    </source>
</evidence>
<dbReference type="InterPro" id="IPR012908">
    <property type="entry name" value="PGAP1-ab_dom-like"/>
</dbReference>
<protein>
    <recommendedName>
        <fullName evidence="10">GPI inositol-deacylase</fullName>
        <ecNumber evidence="10">3.1.-.-</ecNumber>
    </recommendedName>
</protein>
<accession>R7UUR2</accession>
<organism evidence="12">
    <name type="scientific">Capitella teleta</name>
    <name type="common">Polychaete worm</name>
    <dbReference type="NCBI Taxonomy" id="283909"/>
    <lineage>
        <taxon>Eukaryota</taxon>
        <taxon>Metazoa</taxon>
        <taxon>Spiralia</taxon>
        <taxon>Lophotrochozoa</taxon>
        <taxon>Annelida</taxon>
        <taxon>Polychaeta</taxon>
        <taxon>Sedentaria</taxon>
        <taxon>Scolecida</taxon>
        <taxon>Capitellidae</taxon>
        <taxon>Capitella</taxon>
    </lineage>
</organism>
<dbReference type="InterPro" id="IPR039529">
    <property type="entry name" value="PGAP1/BST1"/>
</dbReference>
<dbReference type="STRING" id="283909.R7UUR2"/>
<evidence type="ECO:0000313" key="14">
    <source>
        <dbReference type="Proteomes" id="UP000014760"/>
    </source>
</evidence>
<dbReference type="Pfam" id="PF07819">
    <property type="entry name" value="PGAP1"/>
    <property type="match status" value="1"/>
</dbReference>
<dbReference type="GO" id="GO:0006505">
    <property type="term" value="P:GPI anchor metabolic process"/>
    <property type="evidence" value="ECO:0007669"/>
    <property type="project" value="TreeGrafter"/>
</dbReference>
<evidence type="ECO:0000313" key="12">
    <source>
        <dbReference type="EMBL" id="ELU07106.1"/>
    </source>
</evidence>
<reference evidence="14" key="1">
    <citation type="submission" date="2012-12" db="EMBL/GenBank/DDBJ databases">
        <authorList>
            <person name="Hellsten U."/>
            <person name="Grimwood J."/>
            <person name="Chapman J.A."/>
            <person name="Shapiro H."/>
            <person name="Aerts A."/>
            <person name="Otillar R.P."/>
            <person name="Terry A.Y."/>
            <person name="Boore J.L."/>
            <person name="Simakov O."/>
            <person name="Marletaz F."/>
            <person name="Cho S.-J."/>
            <person name="Edsinger-Gonzales E."/>
            <person name="Havlak P."/>
            <person name="Kuo D.-H."/>
            <person name="Larsson T."/>
            <person name="Lv J."/>
            <person name="Arendt D."/>
            <person name="Savage R."/>
            <person name="Osoegawa K."/>
            <person name="de Jong P."/>
            <person name="Lindberg D.R."/>
            <person name="Seaver E.C."/>
            <person name="Weisblat D.A."/>
            <person name="Putnam N.H."/>
            <person name="Grigoriev I.V."/>
            <person name="Rokhsar D.S."/>
        </authorList>
    </citation>
    <scope>NUCLEOTIDE SEQUENCE</scope>
    <source>
        <strain evidence="14">I ESC-2004</strain>
    </source>
</reference>
<keyword evidence="7 10" id="KW-0653">Protein transport</keyword>
<dbReference type="AlphaFoldDB" id="R7UUR2"/>
<evidence type="ECO:0000256" key="3">
    <source>
        <dbReference type="ARBA" id="ARBA00022448"/>
    </source>
</evidence>
<evidence type="ECO:0000256" key="8">
    <source>
        <dbReference type="ARBA" id="ARBA00022989"/>
    </source>
</evidence>
<keyword evidence="8" id="KW-1133">Transmembrane helix</keyword>
<dbReference type="HOGENOM" id="CLU_032645_0_0_1"/>
<dbReference type="OrthoDB" id="348976at2759"/>
<comment type="subcellular location">
    <subcellularLocation>
        <location evidence="1">Endoplasmic reticulum membrane</location>
        <topology evidence="1">Multi-pass membrane protein</topology>
    </subcellularLocation>
</comment>
<dbReference type="InterPro" id="IPR029058">
    <property type="entry name" value="AB_hydrolase_fold"/>
</dbReference>
<dbReference type="GO" id="GO:0006888">
    <property type="term" value="P:endoplasmic reticulum to Golgi vesicle-mediated transport"/>
    <property type="evidence" value="ECO:0007669"/>
    <property type="project" value="TreeGrafter"/>
</dbReference>
<dbReference type="EnsemblMetazoa" id="CapteT189001">
    <property type="protein sequence ID" value="CapteP189001"/>
    <property type="gene ID" value="CapteG189001"/>
</dbReference>
<evidence type="ECO:0000256" key="9">
    <source>
        <dbReference type="ARBA" id="ARBA00023136"/>
    </source>
</evidence>
<dbReference type="Gene3D" id="3.40.50.1820">
    <property type="entry name" value="alpha/beta hydrolase"/>
    <property type="match status" value="1"/>
</dbReference>
<keyword evidence="3 10" id="KW-0813">Transport</keyword>
<reference evidence="12 14" key="2">
    <citation type="journal article" date="2013" name="Nature">
        <title>Insights into bilaterian evolution from three spiralian genomes.</title>
        <authorList>
            <person name="Simakov O."/>
            <person name="Marletaz F."/>
            <person name="Cho S.J."/>
            <person name="Edsinger-Gonzales E."/>
            <person name="Havlak P."/>
            <person name="Hellsten U."/>
            <person name="Kuo D.H."/>
            <person name="Larsson T."/>
            <person name="Lv J."/>
            <person name="Arendt D."/>
            <person name="Savage R."/>
            <person name="Osoegawa K."/>
            <person name="de Jong P."/>
            <person name="Grimwood J."/>
            <person name="Chapman J.A."/>
            <person name="Shapiro H."/>
            <person name="Aerts A."/>
            <person name="Otillar R.P."/>
            <person name="Terry A.Y."/>
            <person name="Boore J.L."/>
            <person name="Grigoriev I.V."/>
            <person name="Lindberg D.R."/>
            <person name="Seaver E.C."/>
            <person name="Weisblat D.A."/>
            <person name="Putnam N.H."/>
            <person name="Rokhsar D.S."/>
        </authorList>
    </citation>
    <scope>NUCLEOTIDE SEQUENCE</scope>
    <source>
        <strain evidence="12 14">I ESC-2004</strain>
    </source>
</reference>
<dbReference type="GO" id="GO:0050185">
    <property type="term" value="F:phosphatidylinositol deacylase activity"/>
    <property type="evidence" value="ECO:0007669"/>
    <property type="project" value="TreeGrafter"/>
</dbReference>
<sequence length="699" mass="78374">MSNQLIDPKPMIIITVFVAQEDAGLNHNALVNLPQSCSAFHHCRKMASPFRSIILVALASVLGLGFYDFLTNFENNQCEMTYMYQLPEYLEVPLGDELKGSYPRYKLYLYGEGNFKLSGIPVLFIPGNAGSYKQVRSLASVAIKKAEKKNFHFNYFALDFNEELGALFGGYVDSQTEFASACIEQILLLYKDASHPPNSVVLVGHSMGGMVARALFTLPNFDKSRVHTVITQATPHQLPVVALDLNLAAFYDRVNSFWRQEHNLSLSHVTVLSTGGGFRDTHVRNDLSNMIGLHDVEKQVSTSTMSLPGGWVSTDHLCHVWCKQLVLSTKRALFDMVDPKSKQIAVNTLFRIRTFYHHFIHNPGSNKVKFTFDAKVALDENVQWEVRKKPYWRMNRKSLEKKRYSVLTMPFFDKEQFAAVAISNIPNVAWIGTCQLQVKQTACTEMENISPGANLLPPQAANRKVHPKRSLHGINYNFQVVHLSVEELRTSTHIVTVLPQSTSKVEVAAELYNITERHLDYNITGILDFFRNFPSSVMAEGVLIERTAPNAIFYNITLNGLEIPLQAHTVHVECVKCSDAATAANAGTVAKMHVPWGSGNTFKFIPIGKNGSIDVKLLSGMPANFPYKAQLHLYLAPTCVYRVTIDTAFKQLYGQFGLSAFDELKELSSQSCLMQSEKERAGSYPFYQRHQQCQSGGDT</sequence>
<keyword evidence="4" id="KW-0812">Transmembrane</keyword>
<keyword evidence="9 10" id="KW-0472">Membrane</keyword>